<dbReference type="GO" id="GO:0002937">
    <property type="term" value="P:tRNA 4-thiouridine biosynthesis"/>
    <property type="evidence" value="ECO:0007669"/>
    <property type="project" value="TreeGrafter"/>
</dbReference>
<name>E6MFS5_9FIRM</name>
<dbReference type="InterPro" id="IPR054173">
    <property type="entry name" value="ThiI_fer"/>
</dbReference>
<dbReference type="SUPFAM" id="SSF52402">
    <property type="entry name" value="Adenine nucleotide alpha hydrolases-like"/>
    <property type="match status" value="1"/>
</dbReference>
<dbReference type="PANTHER" id="PTHR43209">
    <property type="entry name" value="TRNA SULFURTRANSFERASE"/>
    <property type="match status" value="1"/>
</dbReference>
<dbReference type="InterPro" id="IPR004114">
    <property type="entry name" value="THUMP_dom"/>
</dbReference>
<dbReference type="EMBL" id="AEQN01000014">
    <property type="protein sequence ID" value="EFV02070.1"/>
    <property type="molecule type" value="Genomic_DNA"/>
</dbReference>
<evidence type="ECO:0000256" key="18">
    <source>
        <dbReference type="ARBA" id="ARBA00080570"/>
    </source>
</evidence>
<organism evidence="21 22">
    <name type="scientific">Pseudoramibacter alactolyticus ATCC 23263</name>
    <dbReference type="NCBI Taxonomy" id="887929"/>
    <lineage>
        <taxon>Bacteria</taxon>
        <taxon>Bacillati</taxon>
        <taxon>Bacillota</taxon>
        <taxon>Clostridia</taxon>
        <taxon>Eubacteriales</taxon>
        <taxon>Eubacteriaceae</taxon>
        <taxon>Pseudoramibacter</taxon>
    </lineage>
</organism>
<feature type="binding site" evidence="19">
    <location>
        <position position="293"/>
    </location>
    <ligand>
        <name>ATP</name>
        <dbReference type="ChEBI" id="CHEBI:30616"/>
    </ligand>
</feature>
<dbReference type="GO" id="GO:0009228">
    <property type="term" value="P:thiamine biosynthetic process"/>
    <property type="evidence" value="ECO:0007669"/>
    <property type="project" value="UniProtKB-KW"/>
</dbReference>
<feature type="binding site" evidence="19">
    <location>
        <begin position="189"/>
        <end position="190"/>
    </location>
    <ligand>
        <name>ATP</name>
        <dbReference type="ChEBI" id="CHEBI:30616"/>
    </ligand>
</feature>
<keyword evidence="8 19" id="KW-0694">RNA-binding</keyword>
<comment type="catalytic activity">
    <reaction evidence="11 19">
        <text>[ThiS sulfur-carrier protein]-C-terminal Gly-Gly-AMP + S-sulfanyl-L-cysteinyl-[cysteine desulfurase] + AH2 = [ThiS sulfur-carrier protein]-C-terminal-Gly-aminoethanethioate + L-cysteinyl-[cysteine desulfurase] + A + AMP + 2 H(+)</text>
        <dbReference type="Rhea" id="RHEA:43340"/>
        <dbReference type="Rhea" id="RHEA-COMP:12157"/>
        <dbReference type="Rhea" id="RHEA-COMP:12158"/>
        <dbReference type="Rhea" id="RHEA-COMP:12910"/>
        <dbReference type="Rhea" id="RHEA-COMP:19908"/>
        <dbReference type="ChEBI" id="CHEBI:13193"/>
        <dbReference type="ChEBI" id="CHEBI:15378"/>
        <dbReference type="ChEBI" id="CHEBI:17499"/>
        <dbReference type="ChEBI" id="CHEBI:29950"/>
        <dbReference type="ChEBI" id="CHEBI:61963"/>
        <dbReference type="ChEBI" id="CHEBI:90618"/>
        <dbReference type="ChEBI" id="CHEBI:232372"/>
        <dbReference type="ChEBI" id="CHEBI:456215"/>
    </reaction>
</comment>
<dbReference type="Gene3D" id="3.40.50.620">
    <property type="entry name" value="HUPs"/>
    <property type="match status" value="1"/>
</dbReference>
<evidence type="ECO:0000256" key="11">
    <source>
        <dbReference type="ARBA" id="ARBA00052330"/>
    </source>
</evidence>
<reference evidence="21 22" key="1">
    <citation type="submission" date="2010-12" db="EMBL/GenBank/DDBJ databases">
        <authorList>
            <person name="Muzny D."/>
            <person name="Qin X."/>
            <person name="Deng J."/>
            <person name="Jiang H."/>
            <person name="Liu Y."/>
            <person name="Qu J."/>
            <person name="Song X.-Z."/>
            <person name="Zhang L."/>
            <person name="Thornton R."/>
            <person name="Coyle M."/>
            <person name="Francisco L."/>
            <person name="Jackson L."/>
            <person name="Javaid M."/>
            <person name="Korchina V."/>
            <person name="Kovar C."/>
            <person name="Mata R."/>
            <person name="Mathew T."/>
            <person name="Ngo R."/>
            <person name="Nguyen L."/>
            <person name="Nguyen N."/>
            <person name="Okwuonu G."/>
            <person name="Ongeri F."/>
            <person name="Pham C."/>
            <person name="Simmons D."/>
            <person name="Wilczek-Boney K."/>
            <person name="Hale W."/>
            <person name="Jakkamsetti A."/>
            <person name="Pham P."/>
            <person name="Ruth R."/>
            <person name="San Lucas F."/>
            <person name="Warren J."/>
            <person name="Zhang J."/>
            <person name="Zhao Z."/>
            <person name="Zhou C."/>
            <person name="Zhu D."/>
            <person name="Lee S."/>
            <person name="Bess C."/>
            <person name="Blankenburg K."/>
            <person name="Forbes L."/>
            <person name="Fu Q."/>
            <person name="Gubbala S."/>
            <person name="Hirani K."/>
            <person name="Jayaseelan J.C."/>
            <person name="Lara F."/>
            <person name="Munidasa M."/>
            <person name="Palculict T."/>
            <person name="Patil S."/>
            <person name="Pu L.-L."/>
            <person name="Saada N."/>
            <person name="Tang L."/>
            <person name="Weissenberger G."/>
            <person name="Zhu Y."/>
            <person name="Hemphill L."/>
            <person name="Shang Y."/>
            <person name="Youmans B."/>
            <person name="Ayvaz T."/>
            <person name="Ross M."/>
            <person name="Santibanez J."/>
            <person name="Aqrawi P."/>
            <person name="Gross S."/>
            <person name="Joshi V."/>
            <person name="Fowler G."/>
            <person name="Nazareth L."/>
            <person name="Reid J."/>
            <person name="Worley K."/>
            <person name="Petrosino J."/>
            <person name="Highlander S."/>
            <person name="Gibbs R."/>
        </authorList>
    </citation>
    <scope>NUCLEOTIDE SEQUENCE [LARGE SCALE GENOMIC DNA]</scope>
    <source>
        <strain evidence="21 22">ATCC 23263</strain>
    </source>
</reference>
<dbReference type="PROSITE" id="PS51165">
    <property type="entry name" value="THUMP"/>
    <property type="match status" value="1"/>
</dbReference>
<keyword evidence="3 19" id="KW-0963">Cytoplasm</keyword>
<evidence type="ECO:0000313" key="21">
    <source>
        <dbReference type="EMBL" id="EFV02070.1"/>
    </source>
</evidence>
<dbReference type="Pfam" id="PF02568">
    <property type="entry name" value="ThiI"/>
    <property type="match status" value="1"/>
</dbReference>
<proteinExistence type="inferred from homology"/>
<dbReference type="STRING" id="887929.HMP0721_0836"/>
<comment type="function">
    <text evidence="12 19">Catalyzes the ATP-dependent transfer of a sulfur to tRNA to produce 4-thiouridine in position 8 of tRNAs, which functions as a near-UV photosensor. Also catalyzes the transfer of sulfur to the sulfur carrier protein ThiS, forming ThiS-thiocarboxylate. This is a step in the synthesis of thiazole, in the thiamine biosynthesis pathway. The sulfur is donated as persulfide by IscS.</text>
</comment>
<dbReference type="GO" id="GO:0052837">
    <property type="term" value="P:thiazole biosynthetic process"/>
    <property type="evidence" value="ECO:0007669"/>
    <property type="project" value="TreeGrafter"/>
</dbReference>
<keyword evidence="9 19" id="KW-0784">Thiamine biosynthesis</keyword>
<dbReference type="RefSeq" id="WP_006598260.1">
    <property type="nucleotide sequence ID" value="NZ_GL622359.1"/>
</dbReference>
<dbReference type="InterPro" id="IPR050102">
    <property type="entry name" value="tRNA_sulfurtransferase_ThiI"/>
</dbReference>
<dbReference type="GO" id="GO:0005524">
    <property type="term" value="F:ATP binding"/>
    <property type="evidence" value="ECO:0007669"/>
    <property type="project" value="UniProtKB-UniRule"/>
</dbReference>
<dbReference type="InterPro" id="IPR049962">
    <property type="entry name" value="THUMP_ThiI"/>
</dbReference>
<comment type="catalytic activity">
    <reaction evidence="10 19">
        <text>[ThiI sulfur-carrier protein]-S-sulfanyl-L-cysteine + a uridine in tRNA + 2 reduced [2Fe-2S]-[ferredoxin] + ATP + H(+) = [ThiI sulfur-carrier protein]-L-cysteine + a 4-thiouridine in tRNA + 2 oxidized [2Fe-2S]-[ferredoxin] + AMP + diphosphate</text>
        <dbReference type="Rhea" id="RHEA:24176"/>
        <dbReference type="Rhea" id="RHEA-COMP:10000"/>
        <dbReference type="Rhea" id="RHEA-COMP:10001"/>
        <dbReference type="Rhea" id="RHEA-COMP:13337"/>
        <dbReference type="Rhea" id="RHEA-COMP:13338"/>
        <dbReference type="Rhea" id="RHEA-COMP:13339"/>
        <dbReference type="Rhea" id="RHEA-COMP:13340"/>
        <dbReference type="ChEBI" id="CHEBI:15378"/>
        <dbReference type="ChEBI" id="CHEBI:29950"/>
        <dbReference type="ChEBI" id="CHEBI:30616"/>
        <dbReference type="ChEBI" id="CHEBI:33019"/>
        <dbReference type="ChEBI" id="CHEBI:33737"/>
        <dbReference type="ChEBI" id="CHEBI:33738"/>
        <dbReference type="ChEBI" id="CHEBI:61963"/>
        <dbReference type="ChEBI" id="CHEBI:65315"/>
        <dbReference type="ChEBI" id="CHEBI:136798"/>
        <dbReference type="ChEBI" id="CHEBI:456215"/>
        <dbReference type="EC" id="2.8.1.4"/>
    </reaction>
</comment>
<evidence type="ECO:0000256" key="16">
    <source>
        <dbReference type="ARBA" id="ARBA00075337"/>
    </source>
</evidence>
<dbReference type="Pfam" id="PF22025">
    <property type="entry name" value="ThiI_fer"/>
    <property type="match status" value="1"/>
</dbReference>
<comment type="pathway">
    <text evidence="2 19">Cofactor biosynthesis; thiamine diphosphate biosynthesis.</text>
</comment>
<keyword evidence="6 19" id="KW-0547">Nucleotide-binding</keyword>
<evidence type="ECO:0000313" key="22">
    <source>
        <dbReference type="Proteomes" id="UP000004754"/>
    </source>
</evidence>
<dbReference type="InterPro" id="IPR014729">
    <property type="entry name" value="Rossmann-like_a/b/a_fold"/>
</dbReference>
<evidence type="ECO:0000256" key="12">
    <source>
        <dbReference type="ARBA" id="ARBA00058382"/>
    </source>
</evidence>
<dbReference type="EC" id="2.8.1.4" evidence="14 19"/>
<dbReference type="InterPro" id="IPR003720">
    <property type="entry name" value="tRNA_STrfase"/>
</dbReference>
<dbReference type="GO" id="GO:0005829">
    <property type="term" value="C:cytosol"/>
    <property type="evidence" value="ECO:0007669"/>
    <property type="project" value="TreeGrafter"/>
</dbReference>
<keyword evidence="7 19" id="KW-0067">ATP-binding</keyword>
<evidence type="ECO:0000256" key="4">
    <source>
        <dbReference type="ARBA" id="ARBA00022555"/>
    </source>
</evidence>
<comment type="subcellular location">
    <subcellularLocation>
        <location evidence="1 19">Cytoplasm</location>
    </subcellularLocation>
</comment>
<dbReference type="AlphaFoldDB" id="E6MFS5"/>
<evidence type="ECO:0000256" key="13">
    <source>
        <dbReference type="ARBA" id="ARBA00061472"/>
    </source>
</evidence>
<dbReference type="InterPro" id="IPR020536">
    <property type="entry name" value="ThiI_AANH"/>
</dbReference>
<dbReference type="UniPathway" id="UPA00060"/>
<dbReference type="HAMAP" id="MF_00021">
    <property type="entry name" value="ThiI"/>
    <property type="match status" value="1"/>
</dbReference>
<dbReference type="eggNOG" id="COG0301">
    <property type="taxonomic scope" value="Bacteria"/>
</dbReference>
<gene>
    <name evidence="19 21" type="primary">thiI</name>
    <name evidence="21" type="ORF">HMP0721_0836</name>
</gene>
<evidence type="ECO:0000256" key="6">
    <source>
        <dbReference type="ARBA" id="ARBA00022741"/>
    </source>
</evidence>
<dbReference type="GO" id="GO:0000049">
    <property type="term" value="F:tRNA binding"/>
    <property type="evidence" value="ECO:0007669"/>
    <property type="project" value="UniProtKB-UniRule"/>
</dbReference>
<comment type="caution">
    <text evidence="21">The sequence shown here is derived from an EMBL/GenBank/DDBJ whole genome shotgun (WGS) entry which is preliminary data.</text>
</comment>
<dbReference type="SMART" id="SM00981">
    <property type="entry name" value="THUMP"/>
    <property type="match status" value="1"/>
</dbReference>
<evidence type="ECO:0000259" key="20">
    <source>
        <dbReference type="PROSITE" id="PS51165"/>
    </source>
</evidence>
<dbReference type="Gene3D" id="3.30.2130.30">
    <property type="match status" value="1"/>
</dbReference>
<feature type="binding site" evidence="19">
    <location>
        <position position="271"/>
    </location>
    <ligand>
        <name>ATP</name>
        <dbReference type="ChEBI" id="CHEBI:30616"/>
    </ligand>
</feature>
<dbReference type="GO" id="GO:0140741">
    <property type="term" value="F:tRNA-uracil-4 sulfurtransferase activity"/>
    <property type="evidence" value="ECO:0007669"/>
    <property type="project" value="UniProtKB-EC"/>
</dbReference>
<keyword evidence="4 19" id="KW-0820">tRNA-binding</keyword>
<dbReference type="NCBIfam" id="TIGR00342">
    <property type="entry name" value="tRNA uracil 4-sulfurtransferase ThiI"/>
    <property type="match status" value="1"/>
</dbReference>
<evidence type="ECO:0000256" key="1">
    <source>
        <dbReference type="ARBA" id="ARBA00004496"/>
    </source>
</evidence>
<evidence type="ECO:0000256" key="19">
    <source>
        <dbReference type="HAMAP-Rule" id="MF_00021"/>
    </source>
</evidence>
<evidence type="ECO:0000256" key="14">
    <source>
        <dbReference type="ARBA" id="ARBA00066827"/>
    </source>
</evidence>
<dbReference type="HOGENOM" id="CLU_037952_4_0_9"/>
<evidence type="ECO:0000256" key="17">
    <source>
        <dbReference type="ARBA" id="ARBA00077849"/>
    </source>
</evidence>
<evidence type="ECO:0000256" key="10">
    <source>
        <dbReference type="ARBA" id="ARBA00050570"/>
    </source>
</evidence>
<feature type="binding site" evidence="19">
    <location>
        <begin position="214"/>
        <end position="215"/>
    </location>
    <ligand>
        <name>ATP</name>
        <dbReference type="ChEBI" id="CHEBI:30616"/>
    </ligand>
</feature>
<dbReference type="CDD" id="cd01712">
    <property type="entry name" value="PPase_ThiI"/>
    <property type="match status" value="1"/>
</dbReference>
<dbReference type="OrthoDB" id="9773948at2"/>
<comment type="similarity">
    <text evidence="13 19">Belongs to the ThiI family.</text>
</comment>
<protein>
    <recommendedName>
        <fullName evidence="15 19">Probable tRNA sulfurtransferase</fullName>
        <ecNumber evidence="14 19">2.8.1.4</ecNumber>
    </recommendedName>
    <alternativeName>
        <fullName evidence="16 19">Sulfur carrier protein ThiS sulfurtransferase</fullName>
    </alternativeName>
    <alternativeName>
        <fullName evidence="17 19">Thiamine biosynthesis protein ThiI</fullName>
    </alternativeName>
    <alternativeName>
        <fullName evidence="18 19">tRNA 4-thiouridine synthase</fullName>
    </alternativeName>
</protein>
<dbReference type="SUPFAM" id="SSF143437">
    <property type="entry name" value="THUMP domain-like"/>
    <property type="match status" value="1"/>
</dbReference>
<feature type="binding site" evidence="19">
    <location>
        <position position="302"/>
    </location>
    <ligand>
        <name>ATP</name>
        <dbReference type="ChEBI" id="CHEBI:30616"/>
    </ligand>
</feature>
<dbReference type="InterPro" id="IPR049961">
    <property type="entry name" value="ThiI_N"/>
</dbReference>
<evidence type="ECO:0000256" key="5">
    <source>
        <dbReference type="ARBA" id="ARBA00022679"/>
    </source>
</evidence>
<keyword evidence="5 19" id="KW-0808">Transferase</keyword>
<keyword evidence="22" id="KW-1185">Reference proteome</keyword>
<dbReference type="FunFam" id="3.40.50.620:FF:000053">
    <property type="entry name" value="Probable tRNA sulfurtransferase"/>
    <property type="match status" value="1"/>
</dbReference>
<dbReference type="GO" id="GO:0009229">
    <property type="term" value="P:thiamine diphosphate biosynthetic process"/>
    <property type="evidence" value="ECO:0007669"/>
    <property type="project" value="UniProtKB-UniRule"/>
</dbReference>
<sequence length="395" mass="43571">MQLTENQPREHVILVRYGEIALKGLNRHTFIDMLVKNIRNTLGHFESVDVKKVQGRIVVHVSDVELSAGMEAVSRVFGVVSLSPATVVPSEMAAVEPVVREEADKAPFDSFKVCVKRSDKRFPMKSPDIARHLGGVVLKHYDGQGKKVKMKGADREIWVEIREQTYVYSEFIKGRGGLPVGCSGKAALLLSGGIDSPVAGYMMAKRGIRPIAVYFHSFPFTSDRAKEKVIDLAKILTQYTGRMSLYVVPFTDIQTKIVEVCPERQTTLIIRRFMMRIAEKIAEQNGALSLITGESLGQVASQTQEGLAATGDVVAMPVLRPLIGMDKQEIVEIAQDIGTFETSILPYEDCCTIFVPKHPETRPQLDKIRAGEAAMMAEAEAMIANAVAKAEVVRL</sequence>
<accession>E6MFS5</accession>
<dbReference type="GO" id="GO:0004810">
    <property type="term" value="F:CCA tRNA nucleotidyltransferase activity"/>
    <property type="evidence" value="ECO:0007669"/>
    <property type="project" value="InterPro"/>
</dbReference>
<evidence type="ECO:0000256" key="9">
    <source>
        <dbReference type="ARBA" id="ARBA00022977"/>
    </source>
</evidence>
<evidence type="ECO:0000256" key="8">
    <source>
        <dbReference type="ARBA" id="ARBA00022884"/>
    </source>
</evidence>
<dbReference type="Pfam" id="PF02926">
    <property type="entry name" value="THUMP"/>
    <property type="match status" value="1"/>
</dbReference>
<evidence type="ECO:0000256" key="3">
    <source>
        <dbReference type="ARBA" id="ARBA00022490"/>
    </source>
</evidence>
<dbReference type="PANTHER" id="PTHR43209:SF1">
    <property type="entry name" value="TRNA SULFURTRANSFERASE"/>
    <property type="match status" value="1"/>
</dbReference>
<feature type="domain" description="THUMP" evidence="20">
    <location>
        <begin position="67"/>
        <end position="173"/>
    </location>
</feature>
<evidence type="ECO:0000256" key="15">
    <source>
        <dbReference type="ARBA" id="ARBA00071867"/>
    </source>
</evidence>
<evidence type="ECO:0000256" key="2">
    <source>
        <dbReference type="ARBA" id="ARBA00004948"/>
    </source>
</evidence>
<evidence type="ECO:0000256" key="7">
    <source>
        <dbReference type="ARBA" id="ARBA00022840"/>
    </source>
</evidence>
<dbReference type="Proteomes" id="UP000004754">
    <property type="component" value="Unassembled WGS sequence"/>
</dbReference>
<dbReference type="CDD" id="cd11716">
    <property type="entry name" value="THUMP_ThiI"/>
    <property type="match status" value="1"/>
</dbReference>